<dbReference type="InterPro" id="IPR052177">
    <property type="entry name" value="Divisome_Glycosyl_Hydrolase"/>
</dbReference>
<organism evidence="1 2">
    <name type="scientific">Stanieria cyanosphaera (strain ATCC 29371 / PCC 7437)</name>
    <dbReference type="NCBI Taxonomy" id="111780"/>
    <lineage>
        <taxon>Bacteria</taxon>
        <taxon>Bacillati</taxon>
        <taxon>Cyanobacteriota</taxon>
        <taxon>Cyanophyceae</taxon>
        <taxon>Pleurocapsales</taxon>
        <taxon>Dermocarpellaceae</taxon>
        <taxon>Stanieria</taxon>
    </lineage>
</organism>
<dbReference type="eggNOG" id="COG1649">
    <property type="taxonomic scope" value="Bacteria"/>
</dbReference>
<dbReference type="Gene3D" id="3.20.20.80">
    <property type="entry name" value="Glycosidases"/>
    <property type="match status" value="1"/>
</dbReference>
<dbReference type="PANTHER" id="PTHR43405">
    <property type="entry name" value="GLYCOSYL HYDROLASE DIGH"/>
    <property type="match status" value="1"/>
</dbReference>
<name>K9XPE6_STAC7</name>
<dbReference type="Proteomes" id="UP000010473">
    <property type="component" value="Chromosome"/>
</dbReference>
<protein>
    <recommendedName>
        <fullName evidence="3">Glycosyl hydrolase-like 10 domain-containing protein</fullName>
    </recommendedName>
</protein>
<evidence type="ECO:0000313" key="2">
    <source>
        <dbReference type="Proteomes" id="UP000010473"/>
    </source>
</evidence>
<keyword evidence="2" id="KW-1185">Reference proteome</keyword>
<dbReference type="STRING" id="111780.Sta7437_0309"/>
<dbReference type="EMBL" id="CP003653">
    <property type="protein sequence ID" value="AFZ33921.1"/>
    <property type="molecule type" value="Genomic_DNA"/>
</dbReference>
<dbReference type="HOGENOM" id="CLU_039913_0_0_3"/>
<dbReference type="PANTHER" id="PTHR43405:SF1">
    <property type="entry name" value="GLYCOSYL HYDROLASE DIGH"/>
    <property type="match status" value="1"/>
</dbReference>
<gene>
    <name evidence="1" type="ordered locus">Sta7437_0309</name>
</gene>
<proteinExistence type="predicted"/>
<dbReference type="PATRIC" id="fig|111780.3.peg.319"/>
<dbReference type="KEGG" id="scs:Sta7437_0309"/>
<accession>K9XPE6</accession>
<dbReference type="RefSeq" id="WP_015191594.1">
    <property type="nucleotide sequence ID" value="NC_019748.1"/>
</dbReference>
<evidence type="ECO:0000313" key="1">
    <source>
        <dbReference type="EMBL" id="AFZ33921.1"/>
    </source>
</evidence>
<reference evidence="2" key="1">
    <citation type="journal article" date="2013" name="Proc. Natl. Acad. Sci. U.S.A.">
        <title>Improving the coverage of the cyanobacterial phylum using diversity-driven genome sequencing.</title>
        <authorList>
            <person name="Shih P.M."/>
            <person name="Wu D."/>
            <person name="Latifi A."/>
            <person name="Axen S.D."/>
            <person name="Fewer D.P."/>
            <person name="Talla E."/>
            <person name="Calteau A."/>
            <person name="Cai F."/>
            <person name="Tandeau de Marsac N."/>
            <person name="Rippka R."/>
            <person name="Herdman M."/>
            <person name="Sivonen K."/>
            <person name="Coursin T."/>
            <person name="Laurent T."/>
            <person name="Goodwin L."/>
            <person name="Nolan M."/>
            <person name="Davenport K.W."/>
            <person name="Han C.S."/>
            <person name="Rubin E.M."/>
            <person name="Eisen J.A."/>
            <person name="Woyke T."/>
            <person name="Gugger M."/>
            <person name="Kerfeld C.A."/>
        </authorList>
    </citation>
    <scope>NUCLEOTIDE SEQUENCE [LARGE SCALE GENOMIC DNA]</scope>
    <source>
        <strain evidence="2">ATCC 29371 / PCC 7437</strain>
    </source>
</reference>
<sequence length="493" mass="55908">MFKQQGNSHIFRIIIASFTILVSQCGFNQPAQAAIGTYCKFDQEEVLKKEQLLQGLLEGNVQDQQEYQELIAQHAQILNQCRRQTWPQTQAIWLRLYPCDVSPGSIDYILDRIVNLGYNRIHLEVFYDSQVLLPPGDNPTPWIPVVRSPGAENVDLLEQTIKKGRERGLKVYAWLFTMNFGYTYAQRSDRQEALARNAQGESSLAVVHDASQAFIDPYNRQAQIDYYQLVQAVLARKPDGVLFDYIRYPRGTGARSTVGRVQDLWIYSPASLQALYNRAKNKKGQALIERYITKGKISLDDLVSLDYLYPKEGIPDWQGRQISASETKESARNRLGQIQSELWFFSVAHAAQGIIDFLSFAASPVQQRNLPAGAVFFPDGNRLVGRGGFDSRLQAWDKFPASLEWHPMAYSICDDASCIVNEVKTVKQMASPETTIIPALAGSWGQTYKQHPSLEVQMSALRSAFPEINSVSHFAYSWIEPQIDRQRQVCKLQ</sequence>
<evidence type="ECO:0008006" key="3">
    <source>
        <dbReference type="Google" id="ProtNLM"/>
    </source>
</evidence>
<dbReference type="SUPFAM" id="SSF51445">
    <property type="entry name" value="(Trans)glycosidases"/>
    <property type="match status" value="1"/>
</dbReference>
<dbReference type="InterPro" id="IPR017853">
    <property type="entry name" value="GH"/>
</dbReference>
<dbReference type="AlphaFoldDB" id="K9XPE6"/>